<evidence type="ECO:0000313" key="1">
    <source>
        <dbReference type="EMBL" id="CEG22005.1"/>
    </source>
</evidence>
<protein>
    <recommendedName>
        <fullName evidence="3">DNA-binding protein</fullName>
    </recommendedName>
</protein>
<evidence type="ECO:0008006" key="3">
    <source>
        <dbReference type="Google" id="ProtNLM"/>
    </source>
</evidence>
<dbReference type="OrthoDB" id="7950977at2"/>
<proteinExistence type="predicted"/>
<reference evidence="1 2" key="1">
    <citation type="submission" date="2014-09" db="EMBL/GenBank/DDBJ databases">
        <authorList>
            <person name="Urmite Genomes Urmite Genomes"/>
        </authorList>
    </citation>
    <scope>NUCLEOTIDE SEQUENCE [LARGE SCALE GENOMIC DNA]</scope>
    <source>
        <strain evidence="1 2">ES2</strain>
    </source>
</reference>
<dbReference type="Proteomes" id="UP000043699">
    <property type="component" value="Unassembled WGS sequence"/>
</dbReference>
<dbReference type="AlphaFoldDB" id="A0A098EJM3"/>
<keyword evidence="2" id="KW-1185">Reference proteome</keyword>
<sequence length="67" mass="7414">MANPVDPFLSRFSAPARRALEAHGITSAEELSKFTEKEVLQLHGIGPSSLPKLREALTEKGFTYQDE</sequence>
<gene>
    <name evidence="1" type="ORF">BN1080_00925</name>
</gene>
<dbReference type="SUPFAM" id="SSF47789">
    <property type="entry name" value="C-terminal domain of RNA polymerase alpha subunit"/>
    <property type="match status" value="1"/>
</dbReference>
<organism evidence="1 2">
    <name type="scientific">Planococcus massiliensis</name>
    <dbReference type="NCBI Taxonomy" id="1499687"/>
    <lineage>
        <taxon>Bacteria</taxon>
        <taxon>Bacillati</taxon>
        <taxon>Bacillota</taxon>
        <taxon>Bacilli</taxon>
        <taxon>Bacillales</taxon>
        <taxon>Caryophanaceae</taxon>
        <taxon>Planococcus</taxon>
    </lineage>
</organism>
<dbReference type="EMBL" id="CCXS01000001">
    <property type="protein sequence ID" value="CEG22005.1"/>
    <property type="molecule type" value="Genomic_DNA"/>
</dbReference>
<dbReference type="STRING" id="1499687.BN1080_00925"/>
<accession>A0A098EJM3</accession>
<evidence type="ECO:0000313" key="2">
    <source>
        <dbReference type="Proteomes" id="UP000043699"/>
    </source>
</evidence>
<dbReference type="Gene3D" id="1.10.150.20">
    <property type="entry name" value="5' to 3' exonuclease, C-terminal subdomain"/>
    <property type="match status" value="1"/>
</dbReference>
<name>A0A098EJM3_9BACL</name>